<dbReference type="SMART" id="SM00220">
    <property type="entry name" value="S_TKc"/>
    <property type="match status" value="1"/>
</dbReference>
<dbReference type="InterPro" id="IPR000719">
    <property type="entry name" value="Prot_kinase_dom"/>
</dbReference>
<dbReference type="InterPro" id="IPR011009">
    <property type="entry name" value="Kinase-like_dom_sf"/>
</dbReference>
<evidence type="ECO:0000256" key="1">
    <source>
        <dbReference type="ARBA" id="ARBA00010886"/>
    </source>
</evidence>
<sequence>MEKYDKKKVIGSGAFGQAWLIQLKTDDKKYVMKEIKIAKMGKKERDDARKEVKVLSEMKHPYIVSYVESFEDPTSLFIVMDYCDGGDLHTRIQAQHGALFNEELILDWFVQITLALKHVHDRKVLHRDIKSQNVFLTRDGCAKLGDFGISKVLNT</sequence>
<dbReference type="PANTHER" id="PTHR44899:SF3">
    <property type="entry name" value="SERINE_THREONINE-PROTEIN KINASE NEK1"/>
    <property type="match status" value="1"/>
</dbReference>
<keyword evidence="4" id="KW-0808">Transferase</keyword>
<dbReference type="PROSITE" id="PS50011">
    <property type="entry name" value="PROTEIN_KINASE_DOM"/>
    <property type="match status" value="1"/>
</dbReference>
<dbReference type="InterPro" id="IPR051131">
    <property type="entry name" value="NEK_Ser/Thr_kinase_NIMA"/>
</dbReference>
<evidence type="ECO:0000256" key="8">
    <source>
        <dbReference type="ARBA" id="ARBA00047899"/>
    </source>
</evidence>
<dbReference type="Gene3D" id="1.10.510.10">
    <property type="entry name" value="Transferase(Phosphotransferase) domain 1"/>
    <property type="match status" value="1"/>
</dbReference>
<comment type="catalytic activity">
    <reaction evidence="8">
        <text>L-threonyl-[protein] + ATP = O-phospho-L-threonyl-[protein] + ADP + H(+)</text>
        <dbReference type="Rhea" id="RHEA:46608"/>
        <dbReference type="Rhea" id="RHEA-COMP:11060"/>
        <dbReference type="Rhea" id="RHEA-COMP:11605"/>
        <dbReference type="ChEBI" id="CHEBI:15378"/>
        <dbReference type="ChEBI" id="CHEBI:30013"/>
        <dbReference type="ChEBI" id="CHEBI:30616"/>
        <dbReference type="ChEBI" id="CHEBI:61977"/>
        <dbReference type="ChEBI" id="CHEBI:456216"/>
        <dbReference type="EC" id="2.7.11.1"/>
    </reaction>
</comment>
<evidence type="ECO:0000256" key="4">
    <source>
        <dbReference type="ARBA" id="ARBA00022679"/>
    </source>
</evidence>
<evidence type="ECO:0000313" key="13">
    <source>
        <dbReference type="EMBL" id="CAF5188858.1"/>
    </source>
</evidence>
<dbReference type="AlphaFoldDB" id="A0A8S3HZ00"/>
<evidence type="ECO:0000256" key="7">
    <source>
        <dbReference type="ARBA" id="ARBA00022840"/>
    </source>
</evidence>
<evidence type="ECO:0000256" key="2">
    <source>
        <dbReference type="ARBA" id="ARBA00012513"/>
    </source>
</evidence>
<dbReference type="PROSITE" id="PS00107">
    <property type="entry name" value="PROTEIN_KINASE_ATP"/>
    <property type="match status" value="1"/>
</dbReference>
<keyword evidence="5 10" id="KW-0547">Nucleotide-binding</keyword>
<protein>
    <recommendedName>
        <fullName evidence="2">non-specific serine/threonine protein kinase</fullName>
        <ecNumber evidence="2">2.7.11.1</ecNumber>
    </recommendedName>
</protein>
<dbReference type="FunFam" id="3.30.200.20:FF:000097">
    <property type="entry name" value="Probable serine/threonine-protein kinase nek1"/>
    <property type="match status" value="1"/>
</dbReference>
<comment type="caution">
    <text evidence="13">The sequence shown here is derived from an EMBL/GenBank/DDBJ whole genome shotgun (WGS) entry which is preliminary data.</text>
</comment>
<keyword evidence="3 11" id="KW-0723">Serine/threonine-protein kinase</keyword>
<proteinExistence type="inferred from homology"/>
<evidence type="ECO:0000256" key="6">
    <source>
        <dbReference type="ARBA" id="ARBA00022777"/>
    </source>
</evidence>
<accession>A0A8S3HZ00</accession>
<evidence type="ECO:0000256" key="10">
    <source>
        <dbReference type="PROSITE-ProRule" id="PRU10141"/>
    </source>
</evidence>
<dbReference type="SUPFAM" id="SSF56112">
    <property type="entry name" value="Protein kinase-like (PK-like)"/>
    <property type="match status" value="1"/>
</dbReference>
<dbReference type="Gene3D" id="3.30.200.20">
    <property type="entry name" value="Phosphorylase Kinase, domain 1"/>
    <property type="match status" value="1"/>
</dbReference>
<dbReference type="GO" id="GO:0005524">
    <property type="term" value="F:ATP binding"/>
    <property type="evidence" value="ECO:0007669"/>
    <property type="project" value="UniProtKB-UniRule"/>
</dbReference>
<reference evidence="13" key="1">
    <citation type="submission" date="2021-02" db="EMBL/GenBank/DDBJ databases">
        <authorList>
            <person name="Nowell W R."/>
        </authorList>
    </citation>
    <scope>NUCLEOTIDE SEQUENCE</scope>
</reference>
<name>A0A8S3HZ00_9BILA</name>
<feature type="domain" description="Protein kinase" evidence="12">
    <location>
        <begin position="4"/>
        <end position="155"/>
    </location>
</feature>
<evidence type="ECO:0000313" key="14">
    <source>
        <dbReference type="Proteomes" id="UP000676336"/>
    </source>
</evidence>
<comment type="catalytic activity">
    <reaction evidence="9">
        <text>L-seryl-[protein] + ATP = O-phospho-L-seryl-[protein] + ADP + H(+)</text>
        <dbReference type="Rhea" id="RHEA:17989"/>
        <dbReference type="Rhea" id="RHEA-COMP:9863"/>
        <dbReference type="Rhea" id="RHEA-COMP:11604"/>
        <dbReference type="ChEBI" id="CHEBI:15378"/>
        <dbReference type="ChEBI" id="CHEBI:29999"/>
        <dbReference type="ChEBI" id="CHEBI:30616"/>
        <dbReference type="ChEBI" id="CHEBI:83421"/>
        <dbReference type="ChEBI" id="CHEBI:456216"/>
        <dbReference type="EC" id="2.7.11.1"/>
    </reaction>
</comment>
<keyword evidence="7 10" id="KW-0067">ATP-binding</keyword>
<evidence type="ECO:0000259" key="12">
    <source>
        <dbReference type="PROSITE" id="PS50011"/>
    </source>
</evidence>
<dbReference type="EMBL" id="CAJOBI010323774">
    <property type="protein sequence ID" value="CAF5188858.1"/>
    <property type="molecule type" value="Genomic_DNA"/>
</dbReference>
<dbReference type="Proteomes" id="UP000676336">
    <property type="component" value="Unassembled WGS sequence"/>
</dbReference>
<dbReference type="InterPro" id="IPR008271">
    <property type="entry name" value="Ser/Thr_kinase_AS"/>
</dbReference>
<dbReference type="Pfam" id="PF00069">
    <property type="entry name" value="Pkinase"/>
    <property type="match status" value="1"/>
</dbReference>
<dbReference type="InterPro" id="IPR017441">
    <property type="entry name" value="Protein_kinase_ATP_BS"/>
</dbReference>
<keyword evidence="6" id="KW-0418">Kinase</keyword>
<dbReference type="PANTHER" id="PTHR44899">
    <property type="entry name" value="CAMK FAMILY PROTEIN KINASE"/>
    <property type="match status" value="1"/>
</dbReference>
<comment type="similarity">
    <text evidence="1">Belongs to the protein kinase superfamily. NEK Ser/Thr protein kinase family. NIMA subfamily.</text>
</comment>
<evidence type="ECO:0000256" key="3">
    <source>
        <dbReference type="ARBA" id="ARBA00022527"/>
    </source>
</evidence>
<feature type="binding site" evidence="10">
    <location>
        <position position="33"/>
    </location>
    <ligand>
        <name>ATP</name>
        <dbReference type="ChEBI" id="CHEBI:30616"/>
    </ligand>
</feature>
<evidence type="ECO:0000256" key="9">
    <source>
        <dbReference type="ARBA" id="ARBA00048679"/>
    </source>
</evidence>
<evidence type="ECO:0000256" key="5">
    <source>
        <dbReference type="ARBA" id="ARBA00022741"/>
    </source>
</evidence>
<dbReference type="EC" id="2.7.11.1" evidence="2"/>
<dbReference type="GO" id="GO:0004674">
    <property type="term" value="F:protein serine/threonine kinase activity"/>
    <property type="evidence" value="ECO:0007669"/>
    <property type="project" value="UniProtKB-KW"/>
</dbReference>
<dbReference type="PROSITE" id="PS00108">
    <property type="entry name" value="PROTEIN_KINASE_ST"/>
    <property type="match status" value="1"/>
</dbReference>
<gene>
    <name evidence="13" type="ORF">SMN809_LOCUS71505</name>
</gene>
<evidence type="ECO:0000256" key="11">
    <source>
        <dbReference type="RuleBase" id="RU000304"/>
    </source>
</evidence>
<organism evidence="13 14">
    <name type="scientific">Rotaria magnacalcarata</name>
    <dbReference type="NCBI Taxonomy" id="392030"/>
    <lineage>
        <taxon>Eukaryota</taxon>
        <taxon>Metazoa</taxon>
        <taxon>Spiralia</taxon>
        <taxon>Gnathifera</taxon>
        <taxon>Rotifera</taxon>
        <taxon>Eurotatoria</taxon>
        <taxon>Bdelloidea</taxon>
        <taxon>Philodinida</taxon>
        <taxon>Philodinidae</taxon>
        <taxon>Rotaria</taxon>
    </lineage>
</organism>